<dbReference type="Gene3D" id="3.90.180.10">
    <property type="entry name" value="Medium-chain alcohol dehydrogenases, catalytic domain"/>
    <property type="match status" value="1"/>
</dbReference>
<dbReference type="InterPro" id="IPR049552">
    <property type="entry name" value="PKS_DH_N"/>
</dbReference>
<dbReference type="InterPro" id="IPR020807">
    <property type="entry name" value="PKS_DH"/>
</dbReference>
<dbReference type="InterPro" id="IPR036291">
    <property type="entry name" value="NAD(P)-bd_dom_sf"/>
</dbReference>
<dbReference type="VEuPathDB" id="FungiDB:TSTA_098280"/>
<dbReference type="InterPro" id="IPR049900">
    <property type="entry name" value="PKS_mFAS_DH"/>
</dbReference>
<evidence type="ECO:0000313" key="14">
    <source>
        <dbReference type="EMBL" id="EED13571.1"/>
    </source>
</evidence>
<evidence type="ECO:0000256" key="4">
    <source>
        <dbReference type="ARBA" id="ARBA00022679"/>
    </source>
</evidence>
<dbReference type="PROSITE" id="PS52004">
    <property type="entry name" value="KS3_2"/>
    <property type="match status" value="1"/>
</dbReference>
<dbReference type="Pfam" id="PF00107">
    <property type="entry name" value="ADH_zinc_N"/>
    <property type="match status" value="1"/>
</dbReference>
<dbReference type="SMART" id="SM00823">
    <property type="entry name" value="PKS_PP"/>
    <property type="match status" value="1"/>
</dbReference>
<dbReference type="PhylomeDB" id="B8MM59"/>
<keyword evidence="4 14" id="KW-0808">Transferase</keyword>
<dbReference type="Pfam" id="PF08659">
    <property type="entry name" value="KR"/>
    <property type="match status" value="1"/>
</dbReference>
<protein>
    <submittedName>
        <fullName evidence="14">Polyketide synthase, putative</fullName>
        <ecNumber evidence="14">2.3.1.161</ecNumber>
    </submittedName>
</protein>
<dbReference type="InterPro" id="IPR036736">
    <property type="entry name" value="ACP-like_sf"/>
</dbReference>
<dbReference type="CDD" id="cd00833">
    <property type="entry name" value="PKS"/>
    <property type="match status" value="1"/>
</dbReference>
<evidence type="ECO:0000256" key="5">
    <source>
        <dbReference type="ARBA" id="ARBA00022857"/>
    </source>
</evidence>
<evidence type="ECO:0000259" key="13">
    <source>
        <dbReference type="PROSITE" id="PS52019"/>
    </source>
</evidence>
<keyword evidence="15" id="KW-1185">Reference proteome</keyword>
<feature type="region of interest" description="Disordered" evidence="10">
    <location>
        <begin position="1"/>
        <end position="24"/>
    </location>
</feature>
<evidence type="ECO:0000256" key="8">
    <source>
        <dbReference type="ARBA" id="ARBA00023315"/>
    </source>
</evidence>
<evidence type="ECO:0000256" key="10">
    <source>
        <dbReference type="SAM" id="MobiDB-lite"/>
    </source>
</evidence>
<dbReference type="InterPro" id="IPR016035">
    <property type="entry name" value="Acyl_Trfase/lysoPLipase"/>
</dbReference>
<dbReference type="OrthoDB" id="329835at2759"/>
<dbReference type="GO" id="GO:1901336">
    <property type="term" value="P:lactone biosynthetic process"/>
    <property type="evidence" value="ECO:0007669"/>
    <property type="project" value="UniProtKB-ARBA"/>
</dbReference>
<dbReference type="Gene3D" id="3.40.366.10">
    <property type="entry name" value="Malonyl-Coenzyme A Acyl Carrier Protein, domain 2"/>
    <property type="match status" value="1"/>
</dbReference>
<dbReference type="Pfam" id="PF08242">
    <property type="entry name" value="Methyltransf_12"/>
    <property type="match status" value="1"/>
</dbReference>
<keyword evidence="3" id="KW-0597">Phosphoprotein</keyword>
<feature type="compositionally biased region" description="Polar residues" evidence="10">
    <location>
        <begin position="1"/>
        <end position="19"/>
    </location>
</feature>
<dbReference type="InterPro" id="IPR018201">
    <property type="entry name" value="Ketoacyl_synth_AS"/>
</dbReference>
<dbReference type="GO" id="GO:0030639">
    <property type="term" value="P:polyketide biosynthetic process"/>
    <property type="evidence" value="ECO:0007669"/>
    <property type="project" value="UniProtKB-ARBA"/>
</dbReference>
<dbReference type="SMART" id="SM00827">
    <property type="entry name" value="PKS_AT"/>
    <property type="match status" value="1"/>
</dbReference>
<evidence type="ECO:0000256" key="3">
    <source>
        <dbReference type="ARBA" id="ARBA00022553"/>
    </source>
</evidence>
<dbReference type="GO" id="GO:0050637">
    <property type="term" value="F:lovastatin nonaketide synthase activity"/>
    <property type="evidence" value="ECO:0007669"/>
    <property type="project" value="UniProtKB-EC"/>
</dbReference>
<dbReference type="SUPFAM" id="SSF47336">
    <property type="entry name" value="ACP-like"/>
    <property type="match status" value="1"/>
</dbReference>
<dbReference type="SMART" id="SM00825">
    <property type="entry name" value="PKS_KS"/>
    <property type="match status" value="1"/>
</dbReference>
<dbReference type="InterPro" id="IPR013154">
    <property type="entry name" value="ADH-like_N"/>
</dbReference>
<comment type="pathway">
    <text evidence="1">Secondary metabolite biosynthesis.</text>
</comment>
<feature type="active site" description="Proton donor; for dehydratase activity" evidence="9">
    <location>
        <position position="1180"/>
    </location>
</feature>
<dbReference type="InterPro" id="IPR020843">
    <property type="entry name" value="ER"/>
</dbReference>
<dbReference type="Pfam" id="PF23297">
    <property type="entry name" value="ACP_SdgA_C"/>
    <property type="match status" value="1"/>
</dbReference>
<evidence type="ECO:0000313" key="15">
    <source>
        <dbReference type="Proteomes" id="UP000001745"/>
    </source>
</evidence>
<evidence type="ECO:0000256" key="2">
    <source>
        <dbReference type="ARBA" id="ARBA00022450"/>
    </source>
</evidence>
<feature type="domain" description="Carrier" evidence="11">
    <location>
        <begin position="2445"/>
        <end position="2522"/>
    </location>
</feature>
<evidence type="ECO:0000259" key="12">
    <source>
        <dbReference type="PROSITE" id="PS52004"/>
    </source>
</evidence>
<dbReference type="eggNOG" id="KOG1202">
    <property type="taxonomic scope" value="Eukaryota"/>
</dbReference>
<dbReference type="EMBL" id="EQ962658">
    <property type="protein sequence ID" value="EED13571.1"/>
    <property type="molecule type" value="Genomic_DNA"/>
</dbReference>
<dbReference type="InterPro" id="IPR016036">
    <property type="entry name" value="Malonyl_transacylase_ACP-bd"/>
</dbReference>
<organism evidence="14 15">
    <name type="scientific">Talaromyces stipitatus (strain ATCC 10500 / CBS 375.48 / QM 6759 / NRRL 1006)</name>
    <name type="common">Penicillium stipitatum</name>
    <dbReference type="NCBI Taxonomy" id="441959"/>
    <lineage>
        <taxon>Eukaryota</taxon>
        <taxon>Fungi</taxon>
        <taxon>Dikarya</taxon>
        <taxon>Ascomycota</taxon>
        <taxon>Pezizomycotina</taxon>
        <taxon>Eurotiomycetes</taxon>
        <taxon>Eurotiomycetidae</taxon>
        <taxon>Eurotiales</taxon>
        <taxon>Trichocomaceae</taxon>
        <taxon>Talaromyces</taxon>
        <taxon>Talaromyces sect. Talaromyces</taxon>
    </lineage>
</organism>
<dbReference type="InterPro" id="IPR020841">
    <property type="entry name" value="PKS_Beta-ketoAc_synthase_dom"/>
</dbReference>
<dbReference type="InterPro" id="IPR013968">
    <property type="entry name" value="PKS_KR"/>
</dbReference>
<dbReference type="SMART" id="SM00822">
    <property type="entry name" value="PKS_KR"/>
    <property type="match status" value="1"/>
</dbReference>
<dbReference type="PANTHER" id="PTHR43775">
    <property type="entry name" value="FATTY ACID SYNTHASE"/>
    <property type="match status" value="1"/>
</dbReference>
<dbReference type="PROSITE" id="PS00012">
    <property type="entry name" value="PHOSPHOPANTETHEINE"/>
    <property type="match status" value="1"/>
</dbReference>
<dbReference type="GO" id="GO:0031177">
    <property type="term" value="F:phosphopantetheine binding"/>
    <property type="evidence" value="ECO:0007669"/>
    <property type="project" value="InterPro"/>
</dbReference>
<dbReference type="SUPFAM" id="SSF51735">
    <property type="entry name" value="NAD(P)-binding Rossmann-fold domains"/>
    <property type="match status" value="2"/>
</dbReference>
<dbReference type="Gene3D" id="1.10.1200.10">
    <property type="entry name" value="ACP-like"/>
    <property type="match status" value="1"/>
</dbReference>
<name>B8MM59_TALSN</name>
<dbReference type="InterPro" id="IPR001227">
    <property type="entry name" value="Ac_transferase_dom_sf"/>
</dbReference>
<keyword evidence="2" id="KW-0596">Phosphopantetheine</keyword>
<dbReference type="SUPFAM" id="SSF52151">
    <property type="entry name" value="FabD/lysophospholipase-like"/>
    <property type="match status" value="1"/>
</dbReference>
<keyword evidence="6" id="KW-0560">Oxidoreductase</keyword>
<dbReference type="InterPro" id="IPR014043">
    <property type="entry name" value="Acyl_transferase_dom"/>
</dbReference>
<dbReference type="SMART" id="SM00829">
    <property type="entry name" value="PKS_ER"/>
    <property type="match status" value="1"/>
</dbReference>
<dbReference type="CDD" id="cd05195">
    <property type="entry name" value="enoyl_red"/>
    <property type="match status" value="1"/>
</dbReference>
<dbReference type="SMART" id="SM00826">
    <property type="entry name" value="PKS_DH"/>
    <property type="match status" value="1"/>
</dbReference>
<dbReference type="InterPro" id="IPR006162">
    <property type="entry name" value="Ppantetheine_attach_site"/>
</dbReference>
<dbReference type="InterPro" id="IPR032821">
    <property type="entry name" value="PKS_assoc"/>
</dbReference>
<dbReference type="SUPFAM" id="SSF53335">
    <property type="entry name" value="S-adenosyl-L-methionine-dependent methyltransferases"/>
    <property type="match status" value="1"/>
</dbReference>
<evidence type="ECO:0000256" key="6">
    <source>
        <dbReference type="ARBA" id="ARBA00023002"/>
    </source>
</evidence>
<dbReference type="Proteomes" id="UP000001745">
    <property type="component" value="Unassembled WGS sequence"/>
</dbReference>
<proteinExistence type="predicted"/>
<dbReference type="Gene3D" id="3.40.47.10">
    <property type="match status" value="1"/>
</dbReference>
<dbReference type="SUPFAM" id="SSF55048">
    <property type="entry name" value="Probable ACP-binding domain of malonyl-CoA ACP transacylase"/>
    <property type="match status" value="1"/>
</dbReference>
<dbReference type="InterPro" id="IPR056501">
    <property type="entry name" value="NAD-bd_HRPKS_sdrA"/>
</dbReference>
<dbReference type="InterPro" id="IPR013217">
    <property type="entry name" value="Methyltransf_12"/>
</dbReference>
<dbReference type="Gene3D" id="3.30.70.3290">
    <property type="match status" value="1"/>
</dbReference>
<sequence>MGDSGSSKPSEWTQVNGSHTSDEMISNEAGSVEPIAIVGVSCRLPGGASSPSKLWDLLEAGKSAWGPFPSNRFSHSGFHSPFGLKNGTTNTNGGHFLEDDIAAFDAAFFGIRPMEATAIDPQQRLLLEVAYEAFENAGITSEQVWGSNTGVYVGQWTSDYNEVLSRDTNFPAFYQTTGTGPAISSNRLSYYFNMKGPSFTVDTGCSASMVALHSAVQSLRTGETDRSFVAGVNLTLDPQRYTYQSQLKMFSKEGKSFPFDERANGYGRGEGCTGVVLQTLSSALKEGKPIRAIIRNSVLNQDGRTPGISVPSGLAQSAAIRKAYAQAGINLLDVDYVEAHGTGTKVGDPIEAKAIADALSSSRDEENPLLIGSVKGNVGHLESAAGLTGLLKGLLMLEKCLVPPQVNFERANTTIPLKQLKLRVSTYDEQLPLRDLRRISINCFGYGGTNAHVILDSVDSFFAPPSPLTGRIKAPSKPEKSARSRIFILSAETEKSVQVSAQKMAEYLKSKSGYTVNADIWLNNLAYTLGRRSLFGHRAGVVASAVDELIVQLEDLSQQAVPRRDTKGQRRIGFVFSGQGAQYAGMGKELLGNFPAFSNSLERAGKCLTDIGCSWDLISELLKPAEETRVDEPEVAQPLSTAIQLALADTLAELGIFPSFVAGHSSGEIAAAYCAKAISFDDAMTVSYHRGRLASTLRKRVSDHPGGMLAVGESPEVVAAKIKEIGEAQTRLRIACFNSPSSVTVSGDDDAILLLQEVLSGADIFNRKLRTGGAAYHSHQMDLIESEYRKALDGIKGGKTDVSIVMVSSLTGEDIGDTVIDKDYWVQNLVSPVKFTEATRKLCQTWSGQKRLDLLLELGPHFQLGGPISQTLRTLRGDSAKIPYTGTLKRGTNAETTIFSALRTLFLEGFPVKLDLVNNGFDSTTANKLVTDVPSYSFDHSRTFWHESRISKAYRYRKNIPHDLLGTMGGDYNSVEPRWRKFIRLDDLPWLRGHIVQGQVVFPAAGYLAMAIQAMKEQILDENPDASIKNYKLRNVSFGMALVLSEGIENLELNFSLRPQVHSARKSSKTWNEFRVFTVTADNSWTEHCRGLVHVELASEGDMNRVISAQDQDLHAQLLQFGKYINPKKLYFLAKDLGLDWVSPFDNVIDVKTTNGAAISTVKPSDQDATPYLIHPAVLDACLFHSLYAVLIFEDNFKETVVPTFIKTLNVAGNLGDLSTKNLTCFARRTTGQLTYDIGIFDKEVEPATVFLQASTVTATRLPGLVPVEEGSRDLIHSIEWVTYMQSLTKNQIKRFKEGLEKVDSVMDRNNRLDALAMSYIQQALKEVSPEEVGEGHLKHWYAWMRTHAYDSFDTTVLAEAMMDETIGGQALRRLGPHLPDILRGNAHPLSFMREDGLLEKVYLEERCIRCYDQIAAYCAEFGRQAPDMKILEIGAGTASVTLPLLEKIKSDDRVLASRYDFTDISAGFFPAAKERLAEYENVVNYQVLNAENDPVEQGFSANSYDIVVACNVIHATSNIETVLKNVRSLLRPGGKFILMEITLNQLYYNMFYGAFSGWWSGYDEGRTMSPLLSIPQWKDKLYKTGFEQTEPMFNDYERKDGGTISVFVAHANETHKSEAVNSAVDIVGLSPDDNVAGRLSKTLKELLSNQDILPTNLQALGQSDTVSIFLPEVCDLLAGSLDEEQWKSLKERITTSRAALFITQARLSESTRPDGTVINGFLRSLRMEHHEIRLISLEISAEGTVDSVADVIAEVLCSPSFDLDAVAGDVESEYRERDGQLYVPRVIAQREMSKFVHSSLGKSQPTGSSFLGHNRVLTAELAIPGLLETVRWRDDPEAIGPLDPDHIKIRLGAASINFKDVLIASGQLEGINQMQNDCSGTVVEVGANMRNRYKPGDRVCALYSRSYTNYPIVHGDCCHLIPDTLSIEEAASLPIVWITVYYSIIDMGKLKKGESVLIHSGAGAVGQAAIMLAKYLGAKIFVTVGSDAKKEFLMEKFGIPEDHFFSSRNTSFYEEIMQITGGHGVDVVLNSLSGEMFRESTNVVAPFGRFVEIGRKDLMDDALMPMEFLLKNVTFSYVDMALVIAKAKTLAQRVLHDVIELIIAGAISPVSIMTMPISKLEDAFRLIQAGKHIGKVILTVSEDQRVKIIPPRPELAKLKQDATYIVVGGLGGLGKQIVKWMAERGAKNIVTFSRSGTLNEQTLALIDSVKELGTTVYVKKCDVGDMDQLRRVMAELKDNLPPIRGIVQSAMILEDSVFDEMTFKHWLDAVNPKVEGTWNLHKALPSNLDFFIMLSSAVAVAGNVGQSNYSAACAFQDALAHYRTSRGLRAHSINVGAIVEIGYVSENPEVAASLRRQGMGTTSVYEFLAHLDQVISNPIACQPGHCQTSIGLVPSGDELGLGESVWMEDMKFTHVRRQGSSQIQISGATSDVITELRSVGTPEDAVEVICQAILIQLSKVTALPAERLSRGESLDTYGVDSLVAVELRNWIGAYLQANVPLLVLRGTGSIQELAEMSPKSPGSWRIP</sequence>
<dbReference type="InterPro" id="IPR014030">
    <property type="entry name" value="Ketoacyl_synth_N"/>
</dbReference>
<evidence type="ECO:0000256" key="9">
    <source>
        <dbReference type="PROSITE-ProRule" id="PRU01363"/>
    </source>
</evidence>
<dbReference type="InterPro" id="IPR029063">
    <property type="entry name" value="SAM-dependent_MTases_sf"/>
</dbReference>
<feature type="domain" description="Ketosynthase family 3 (KS3)" evidence="12">
    <location>
        <begin position="32"/>
        <end position="457"/>
    </location>
</feature>
<accession>B8MM59</accession>
<dbReference type="InterPro" id="IPR014031">
    <property type="entry name" value="Ketoacyl_synth_C"/>
</dbReference>
<evidence type="ECO:0000259" key="11">
    <source>
        <dbReference type="PROSITE" id="PS50075"/>
    </source>
</evidence>
<dbReference type="Pfam" id="PF00698">
    <property type="entry name" value="Acyl_transf_1"/>
    <property type="match status" value="1"/>
</dbReference>
<dbReference type="Pfam" id="PF00109">
    <property type="entry name" value="ketoacyl-synt"/>
    <property type="match status" value="1"/>
</dbReference>
<dbReference type="InterPro" id="IPR057326">
    <property type="entry name" value="KR_dom"/>
</dbReference>
<dbReference type="Pfam" id="PF08240">
    <property type="entry name" value="ADH_N"/>
    <property type="match status" value="1"/>
</dbReference>
<dbReference type="Pfam" id="PF16197">
    <property type="entry name" value="KAsynt_C_assoc"/>
    <property type="match status" value="1"/>
</dbReference>
<gene>
    <name evidence="14" type="ORF">TSTA_098280</name>
</gene>
<dbReference type="SUPFAM" id="SSF53901">
    <property type="entry name" value="Thiolase-like"/>
    <property type="match status" value="1"/>
</dbReference>
<dbReference type="OMA" id="RNWIGAY"/>
<feature type="region of interest" description="N-terminal hotdog fold" evidence="9">
    <location>
        <begin position="962"/>
        <end position="1100"/>
    </location>
</feature>
<dbReference type="InterPro" id="IPR049551">
    <property type="entry name" value="PKS_DH_C"/>
</dbReference>
<dbReference type="InterPro" id="IPR009081">
    <property type="entry name" value="PP-bd_ACP"/>
</dbReference>
<dbReference type="Gene3D" id="3.40.50.150">
    <property type="entry name" value="Vaccinia Virus protein VP39"/>
    <property type="match status" value="1"/>
</dbReference>
<feature type="region of interest" description="C-terminal hotdog fold" evidence="9">
    <location>
        <begin position="1119"/>
        <end position="1268"/>
    </location>
</feature>
<dbReference type="InterPro" id="IPR016039">
    <property type="entry name" value="Thiolase-like"/>
</dbReference>
<dbReference type="Pfam" id="PF23114">
    <property type="entry name" value="NAD-bd_HRPKS_sdrA"/>
    <property type="match status" value="1"/>
</dbReference>
<dbReference type="HOGENOM" id="CLU_000022_31_5_1"/>
<dbReference type="FunFam" id="3.40.50.720:FF:000209">
    <property type="entry name" value="Polyketide synthase Pks12"/>
    <property type="match status" value="1"/>
</dbReference>
<dbReference type="PROSITE" id="PS00606">
    <property type="entry name" value="KS3_1"/>
    <property type="match status" value="1"/>
</dbReference>
<dbReference type="Pfam" id="PF14765">
    <property type="entry name" value="PS-DH"/>
    <property type="match status" value="1"/>
</dbReference>
<dbReference type="GO" id="GO:0004315">
    <property type="term" value="F:3-oxoacyl-[acyl-carrier-protein] synthase activity"/>
    <property type="evidence" value="ECO:0007669"/>
    <property type="project" value="InterPro"/>
</dbReference>
<dbReference type="GO" id="GO:0016491">
    <property type="term" value="F:oxidoreductase activity"/>
    <property type="evidence" value="ECO:0007669"/>
    <property type="project" value="UniProtKB-KW"/>
</dbReference>
<dbReference type="GO" id="GO:0006633">
    <property type="term" value="P:fatty acid biosynthetic process"/>
    <property type="evidence" value="ECO:0007669"/>
    <property type="project" value="InterPro"/>
</dbReference>
<dbReference type="GO" id="GO:0004312">
    <property type="term" value="F:fatty acid synthase activity"/>
    <property type="evidence" value="ECO:0007669"/>
    <property type="project" value="TreeGrafter"/>
</dbReference>
<dbReference type="InterPro" id="IPR011032">
    <property type="entry name" value="GroES-like_sf"/>
</dbReference>
<reference evidence="15" key="1">
    <citation type="journal article" date="2015" name="Genome Announc.">
        <title>Genome sequence of the AIDS-associated pathogen Penicillium marneffei (ATCC18224) and its near taxonomic relative Talaromyces stipitatus (ATCC10500).</title>
        <authorList>
            <person name="Nierman W.C."/>
            <person name="Fedorova-Abrams N.D."/>
            <person name="Andrianopoulos A."/>
        </authorList>
    </citation>
    <scope>NUCLEOTIDE SEQUENCE [LARGE SCALE GENOMIC DNA]</scope>
    <source>
        <strain evidence="15">ATCC 10500 / CBS 375.48 / QM 6759 / NRRL 1006</strain>
    </source>
</reference>
<dbReference type="PANTHER" id="PTHR43775:SF29">
    <property type="entry name" value="ASPERFURANONE POLYKETIDE SYNTHASE AFOG-RELATED"/>
    <property type="match status" value="1"/>
</dbReference>
<feature type="active site" description="Proton acceptor; for dehydratase activity" evidence="9">
    <location>
        <position position="994"/>
    </location>
</feature>
<dbReference type="SUPFAM" id="SSF50129">
    <property type="entry name" value="GroES-like"/>
    <property type="match status" value="1"/>
</dbReference>
<dbReference type="CDD" id="cd02440">
    <property type="entry name" value="AdoMet_MTases"/>
    <property type="match status" value="1"/>
</dbReference>
<dbReference type="GeneID" id="8108467"/>
<keyword evidence="8 14" id="KW-0012">Acyltransferase</keyword>
<dbReference type="InterPro" id="IPR042104">
    <property type="entry name" value="PKS_dehydratase_sf"/>
</dbReference>
<dbReference type="RefSeq" id="XP_002485809.1">
    <property type="nucleotide sequence ID" value="XM_002485764.1"/>
</dbReference>
<dbReference type="Pfam" id="PF02801">
    <property type="entry name" value="Ketoacyl-synt_C"/>
    <property type="match status" value="1"/>
</dbReference>
<dbReference type="STRING" id="441959.B8MM59"/>
<dbReference type="InterPro" id="IPR020806">
    <property type="entry name" value="PKS_PP-bd"/>
</dbReference>
<keyword evidence="5" id="KW-0521">NADP</keyword>
<dbReference type="PROSITE" id="PS52019">
    <property type="entry name" value="PKS_MFAS_DH"/>
    <property type="match status" value="1"/>
</dbReference>
<keyword evidence="7" id="KW-0511">Multifunctional enzyme</keyword>
<evidence type="ECO:0000256" key="1">
    <source>
        <dbReference type="ARBA" id="ARBA00005179"/>
    </source>
</evidence>
<dbReference type="Pfam" id="PF21089">
    <property type="entry name" value="PKS_DH_N"/>
    <property type="match status" value="1"/>
</dbReference>
<dbReference type="InParanoid" id="B8MM59"/>
<feature type="domain" description="PKS/mFAS DH" evidence="13">
    <location>
        <begin position="962"/>
        <end position="1268"/>
    </location>
</feature>
<dbReference type="PROSITE" id="PS50075">
    <property type="entry name" value="CARRIER"/>
    <property type="match status" value="1"/>
</dbReference>
<dbReference type="Gene3D" id="3.40.50.720">
    <property type="entry name" value="NAD(P)-binding Rossmann-like Domain"/>
    <property type="match status" value="1"/>
</dbReference>
<dbReference type="InterPro" id="IPR013149">
    <property type="entry name" value="ADH-like_C"/>
</dbReference>
<dbReference type="EC" id="2.3.1.161" evidence="14"/>
<evidence type="ECO:0000256" key="7">
    <source>
        <dbReference type="ARBA" id="ARBA00023268"/>
    </source>
</evidence>
<dbReference type="Gene3D" id="3.10.129.110">
    <property type="entry name" value="Polyketide synthase dehydratase"/>
    <property type="match status" value="1"/>
</dbReference>
<dbReference type="InterPro" id="IPR050091">
    <property type="entry name" value="PKS_NRPS_Biosynth_Enz"/>
</dbReference>